<feature type="region of interest" description="Disordered" evidence="1">
    <location>
        <begin position="240"/>
        <end position="274"/>
    </location>
</feature>
<keyword evidence="2" id="KW-0812">Transmembrane</keyword>
<evidence type="ECO:0000313" key="4">
    <source>
        <dbReference type="Proteomes" id="UP000091820"/>
    </source>
</evidence>
<keyword evidence="2" id="KW-1133">Transmembrane helix</keyword>
<feature type="compositionally biased region" description="Low complexity" evidence="1">
    <location>
        <begin position="252"/>
        <end position="267"/>
    </location>
</feature>
<keyword evidence="4" id="KW-1185">Reference proteome</keyword>
<evidence type="ECO:0000256" key="1">
    <source>
        <dbReference type="SAM" id="MobiDB-lite"/>
    </source>
</evidence>
<dbReference type="Proteomes" id="UP000091820">
    <property type="component" value="Unassembled WGS sequence"/>
</dbReference>
<feature type="transmembrane region" description="Helical" evidence="2">
    <location>
        <begin position="99"/>
        <end position="119"/>
    </location>
</feature>
<reference evidence="4" key="1">
    <citation type="submission" date="2014-03" db="EMBL/GenBank/DDBJ databases">
        <authorList>
            <person name="Aksoy S."/>
            <person name="Warren W."/>
            <person name="Wilson R.K."/>
        </authorList>
    </citation>
    <scope>NUCLEOTIDE SEQUENCE [LARGE SCALE GENOMIC DNA]</scope>
    <source>
        <strain evidence="4">IAEA</strain>
    </source>
</reference>
<accession>A0A1A9X4J3</accession>
<organism evidence="3 4">
    <name type="scientific">Glossina brevipalpis</name>
    <dbReference type="NCBI Taxonomy" id="37001"/>
    <lineage>
        <taxon>Eukaryota</taxon>
        <taxon>Metazoa</taxon>
        <taxon>Ecdysozoa</taxon>
        <taxon>Arthropoda</taxon>
        <taxon>Hexapoda</taxon>
        <taxon>Insecta</taxon>
        <taxon>Pterygota</taxon>
        <taxon>Neoptera</taxon>
        <taxon>Endopterygota</taxon>
        <taxon>Diptera</taxon>
        <taxon>Brachycera</taxon>
        <taxon>Muscomorpha</taxon>
        <taxon>Hippoboscoidea</taxon>
        <taxon>Glossinidae</taxon>
        <taxon>Glossina</taxon>
    </lineage>
</organism>
<protein>
    <submittedName>
        <fullName evidence="3">Uncharacterized protein</fullName>
    </submittedName>
</protein>
<sequence>MEEVCKELPSGIRPRCLDWLAQAADHCRKVVFESPRFSLWILIKSFFISVPESHSINVHPMHIDRNACKFLLQEFAMDFIKKQYQHTADKELNEMLKRLIKSCLGFIILAIITFIFIYINGRTKKRVKKDGVPERIYCTQDRTIVSTKQFVRKNKDEFKGQRQIEEVLAPVGRPIMILNMRSKQELLEMITSNNMRATKSKTEIMKKASNFLGENIRKIHLFIAFDEDLVYKEDDLSTNLPPLSRARANTRTSQQSGSASQTALALSKRNEDWP</sequence>
<reference evidence="3" key="2">
    <citation type="submission" date="2020-05" db="UniProtKB">
        <authorList>
            <consortium name="EnsemblMetazoa"/>
        </authorList>
    </citation>
    <scope>IDENTIFICATION</scope>
    <source>
        <strain evidence="3">IAEA</strain>
    </source>
</reference>
<proteinExistence type="predicted"/>
<feature type="compositionally biased region" description="Polar residues" evidence="1">
    <location>
        <begin position="240"/>
        <end position="251"/>
    </location>
</feature>
<dbReference type="VEuPathDB" id="VectorBase:GBRI043986"/>
<evidence type="ECO:0000256" key="2">
    <source>
        <dbReference type="SAM" id="Phobius"/>
    </source>
</evidence>
<name>A0A1A9X4J3_9MUSC</name>
<dbReference type="AlphaFoldDB" id="A0A1A9X4J3"/>
<keyword evidence="2" id="KW-0472">Membrane</keyword>
<evidence type="ECO:0000313" key="3">
    <source>
        <dbReference type="EnsemblMetazoa" id="GBRI043986-PA"/>
    </source>
</evidence>
<dbReference type="EnsemblMetazoa" id="GBRI043986-RA">
    <property type="protein sequence ID" value="GBRI043986-PA"/>
    <property type="gene ID" value="GBRI043986"/>
</dbReference>